<dbReference type="Gene3D" id="3.40.50.1000">
    <property type="entry name" value="HAD superfamily/HAD-like"/>
    <property type="match status" value="1"/>
</dbReference>
<accession>A0ABS2G612</accession>
<reference evidence="1 2" key="1">
    <citation type="journal article" date="2021" name="Sci. Rep.">
        <title>The distribution of antibiotic resistance genes in chicken gut microbiota commensals.</title>
        <authorList>
            <person name="Juricova H."/>
            <person name="Matiasovicova J."/>
            <person name="Kubasova T."/>
            <person name="Cejkova D."/>
            <person name="Rychlik I."/>
        </authorList>
    </citation>
    <scope>NUCLEOTIDE SEQUENCE [LARGE SCALE GENOMIC DNA]</scope>
    <source>
        <strain evidence="1 2">An425</strain>
    </source>
</reference>
<dbReference type="InterPro" id="IPR036412">
    <property type="entry name" value="HAD-like_sf"/>
</dbReference>
<comment type="caution">
    <text evidence="1">The sequence shown here is derived from an EMBL/GenBank/DDBJ whole genome shotgun (WGS) entry which is preliminary data.</text>
</comment>
<keyword evidence="2" id="KW-1185">Reference proteome</keyword>
<dbReference type="Proteomes" id="UP000728968">
    <property type="component" value="Unassembled WGS sequence"/>
</dbReference>
<dbReference type="InterPro" id="IPR023214">
    <property type="entry name" value="HAD_sf"/>
</dbReference>
<dbReference type="RefSeq" id="WP_204716746.1">
    <property type="nucleotide sequence ID" value="NZ_JACJLT010000184.1"/>
</dbReference>
<name>A0ABS2G612_FUSMR</name>
<organism evidence="1 2">
    <name type="scientific">Fusobacterium mortiferum</name>
    <dbReference type="NCBI Taxonomy" id="850"/>
    <lineage>
        <taxon>Bacteria</taxon>
        <taxon>Fusobacteriati</taxon>
        <taxon>Fusobacteriota</taxon>
        <taxon>Fusobacteriia</taxon>
        <taxon>Fusobacteriales</taxon>
        <taxon>Fusobacteriaceae</taxon>
        <taxon>Fusobacterium</taxon>
    </lineage>
</organism>
<sequence length="130" mass="15304">MIESEKVIVMDIDGTLCEIKSKEQSYLDIIPKFNILEKLNKMKQEGFYIILYTSRQMRTYDGNIGKINANTGKILFQWLEKYNIPFDEIYFGKPWCGKNGFYVDDKAIRPSEFAKLSYDEIIKLLEAEHK</sequence>
<protein>
    <submittedName>
        <fullName evidence="1">Capsular biosynthesis protein</fullName>
    </submittedName>
</protein>
<dbReference type="SUPFAM" id="SSF56784">
    <property type="entry name" value="HAD-like"/>
    <property type="match status" value="1"/>
</dbReference>
<gene>
    <name evidence="1" type="ORF">H6A04_10770</name>
</gene>
<evidence type="ECO:0000313" key="2">
    <source>
        <dbReference type="Proteomes" id="UP000728968"/>
    </source>
</evidence>
<proteinExistence type="predicted"/>
<dbReference type="EMBL" id="JACJLT010000184">
    <property type="protein sequence ID" value="MBM6876118.1"/>
    <property type="molecule type" value="Genomic_DNA"/>
</dbReference>
<evidence type="ECO:0000313" key="1">
    <source>
        <dbReference type="EMBL" id="MBM6876118.1"/>
    </source>
</evidence>